<proteinExistence type="predicted"/>
<evidence type="ECO:0000256" key="1">
    <source>
        <dbReference type="SAM" id="MobiDB-lite"/>
    </source>
</evidence>
<evidence type="ECO:0000313" key="2">
    <source>
        <dbReference type="EMBL" id="SDT31816.1"/>
    </source>
</evidence>
<name>A0A1H1ZF34_9ACTN</name>
<dbReference type="AlphaFoldDB" id="A0A1H1ZF34"/>
<dbReference type="Proteomes" id="UP000199092">
    <property type="component" value="Chromosome I"/>
</dbReference>
<feature type="region of interest" description="Disordered" evidence="1">
    <location>
        <begin position="104"/>
        <end position="123"/>
    </location>
</feature>
<sequence length="123" mass="12747">MGWGALLLARGDGLWRALTGRAPSASERGVVTVLAVRHLGQGLLQTLAPTRLPRLWRATDLAHAASMVALAAADPARRRPALLSGAVSLAAVAVATRELAAGRPPVTASAPLATPRRARRPRG</sequence>
<keyword evidence="3" id="KW-1185">Reference proteome</keyword>
<dbReference type="OrthoDB" id="4870990at2"/>
<evidence type="ECO:0000313" key="3">
    <source>
        <dbReference type="Proteomes" id="UP000199092"/>
    </source>
</evidence>
<gene>
    <name evidence="2" type="ORF">SAMN04488543_3707</name>
</gene>
<organism evidence="2 3">
    <name type="scientific">Friedmanniella luteola</name>
    <dbReference type="NCBI Taxonomy" id="546871"/>
    <lineage>
        <taxon>Bacteria</taxon>
        <taxon>Bacillati</taxon>
        <taxon>Actinomycetota</taxon>
        <taxon>Actinomycetes</taxon>
        <taxon>Propionibacteriales</taxon>
        <taxon>Nocardioidaceae</taxon>
        <taxon>Friedmanniella</taxon>
    </lineage>
</organism>
<protein>
    <submittedName>
        <fullName evidence="2">Uncharacterized protein</fullName>
    </submittedName>
</protein>
<dbReference type="STRING" id="546871.SAMN04488543_3707"/>
<dbReference type="EMBL" id="LT629749">
    <property type="protein sequence ID" value="SDT31816.1"/>
    <property type="molecule type" value="Genomic_DNA"/>
</dbReference>
<accession>A0A1H1ZF34</accession>
<reference evidence="2 3" key="1">
    <citation type="submission" date="2016-10" db="EMBL/GenBank/DDBJ databases">
        <authorList>
            <person name="de Groot N.N."/>
        </authorList>
    </citation>
    <scope>NUCLEOTIDE SEQUENCE [LARGE SCALE GENOMIC DNA]</scope>
    <source>
        <strain evidence="2 3">DSM 21741</strain>
    </source>
</reference>
<dbReference type="RefSeq" id="WP_091414706.1">
    <property type="nucleotide sequence ID" value="NZ_LT629749.1"/>
</dbReference>